<evidence type="ECO:0000256" key="1">
    <source>
        <dbReference type="ARBA" id="ARBA00010701"/>
    </source>
</evidence>
<evidence type="ECO:0000313" key="11">
    <source>
        <dbReference type="EMBL" id="CAD7082798.1"/>
    </source>
</evidence>
<sequence length="403" mass="45128">MKLRTLFTIVFVQASLLQNVWAFSTRRDVDITGEQRIQVRVNSFGYPLEEHFVQTADGYILAVHRIPHGRETGDTKQPRKIVFLMHGLLCSSNDWILAGPEKGLAFLLVDAGYDVWMGNARGNTYSRNHAWLTPKGSEFWSFSWHEIGVFDLPAMIDYVLEQTRETSLHYIGHSQGTTSFFVMSSVRPEYGQKIKVMHALAPVAFMSNAPSPFFKALAPLVGSAGTMEKLFGSHEFMPNSELFEIGGSLLCKDEALTQDLCANVLFLISGFDSENLNKTMIPDIMAVTPAGASANQIIHYAQGSSGKFRFFDYGLVKNTFKYGSLTPPEYTLQAITAPVALYYGNNDWLAGVKDVQELAGKLGNLLLKYEIPFPKWNHLDFLWGISAKELVYDKVMEVMSAYP</sequence>
<feature type="domain" description="Partial AB-hydrolase lipase" evidence="10">
    <location>
        <begin position="41"/>
        <end position="97"/>
    </location>
</feature>
<evidence type="ECO:0000256" key="9">
    <source>
        <dbReference type="SAM" id="SignalP"/>
    </source>
</evidence>
<dbReference type="EMBL" id="LR899010">
    <property type="protein sequence ID" value="CAD7082798.1"/>
    <property type="molecule type" value="Genomic_DNA"/>
</dbReference>
<protein>
    <recommendedName>
        <fullName evidence="7">Lipase</fullName>
    </recommendedName>
</protein>
<keyword evidence="4 7" id="KW-0442">Lipid degradation</keyword>
<evidence type="ECO:0000259" key="10">
    <source>
        <dbReference type="Pfam" id="PF04083"/>
    </source>
</evidence>
<dbReference type="GO" id="GO:0016042">
    <property type="term" value="P:lipid catabolic process"/>
    <property type="evidence" value="ECO:0007669"/>
    <property type="project" value="UniProtKB-KW"/>
</dbReference>
<evidence type="ECO:0000256" key="5">
    <source>
        <dbReference type="ARBA" id="ARBA00023098"/>
    </source>
</evidence>
<comment type="similarity">
    <text evidence="1 7">Belongs to the AB hydrolase superfamily. Lipase family.</text>
</comment>
<feature type="chain" id="PRO_5030648053" description="Lipase" evidence="9">
    <location>
        <begin position="23"/>
        <end position="403"/>
    </location>
</feature>
<dbReference type="FunFam" id="3.40.50.1820:FF:000021">
    <property type="entry name" value="Lipase"/>
    <property type="match status" value="1"/>
</dbReference>
<dbReference type="Gene3D" id="3.40.50.1820">
    <property type="entry name" value="alpha/beta hydrolase"/>
    <property type="match status" value="1"/>
</dbReference>
<dbReference type="PANTHER" id="PTHR11005">
    <property type="entry name" value="LYSOSOMAL ACID LIPASE-RELATED"/>
    <property type="match status" value="1"/>
</dbReference>
<feature type="signal peptide" evidence="9">
    <location>
        <begin position="1"/>
        <end position="22"/>
    </location>
</feature>
<evidence type="ECO:0000256" key="2">
    <source>
        <dbReference type="ARBA" id="ARBA00022729"/>
    </source>
</evidence>
<dbReference type="Proteomes" id="UP000594454">
    <property type="component" value="Chromosome 2"/>
</dbReference>
<evidence type="ECO:0000256" key="3">
    <source>
        <dbReference type="ARBA" id="ARBA00022801"/>
    </source>
</evidence>
<dbReference type="InterPro" id="IPR029058">
    <property type="entry name" value="AB_hydrolase_fold"/>
</dbReference>
<evidence type="ECO:0000256" key="7">
    <source>
        <dbReference type="PIRNR" id="PIRNR000862"/>
    </source>
</evidence>
<keyword evidence="2 9" id="KW-0732">Signal</keyword>
<accession>A0A7R8UKZ0</accession>
<gene>
    <name evidence="11" type="ORF">HERILL_LOCUS5805</name>
</gene>
<feature type="active site" description="Charge relay system" evidence="8">
    <location>
        <position position="347"/>
    </location>
</feature>
<name>A0A7R8UKZ0_HERIL</name>
<keyword evidence="6" id="KW-0325">Glycoprotein</keyword>
<evidence type="ECO:0000256" key="4">
    <source>
        <dbReference type="ARBA" id="ARBA00022963"/>
    </source>
</evidence>
<dbReference type="GO" id="GO:0016788">
    <property type="term" value="F:hydrolase activity, acting on ester bonds"/>
    <property type="evidence" value="ECO:0007669"/>
    <property type="project" value="InterPro"/>
</dbReference>
<dbReference type="OrthoDB" id="9974421at2759"/>
<keyword evidence="5" id="KW-0443">Lipid metabolism</keyword>
<proteinExistence type="inferred from homology"/>
<dbReference type="FunCoup" id="A0A7R8UKZ0">
    <property type="interactions" value="55"/>
</dbReference>
<keyword evidence="12" id="KW-1185">Reference proteome</keyword>
<dbReference type="AlphaFoldDB" id="A0A7R8UKZ0"/>
<dbReference type="Pfam" id="PF04083">
    <property type="entry name" value="Abhydro_lipase"/>
    <property type="match status" value="1"/>
</dbReference>
<dbReference type="InterPro" id="IPR025483">
    <property type="entry name" value="Lipase_euk"/>
</dbReference>
<evidence type="ECO:0000256" key="8">
    <source>
        <dbReference type="PIRSR" id="PIRSR000862-1"/>
    </source>
</evidence>
<organism evidence="11 12">
    <name type="scientific">Hermetia illucens</name>
    <name type="common">Black soldier fly</name>
    <dbReference type="NCBI Taxonomy" id="343691"/>
    <lineage>
        <taxon>Eukaryota</taxon>
        <taxon>Metazoa</taxon>
        <taxon>Ecdysozoa</taxon>
        <taxon>Arthropoda</taxon>
        <taxon>Hexapoda</taxon>
        <taxon>Insecta</taxon>
        <taxon>Pterygota</taxon>
        <taxon>Neoptera</taxon>
        <taxon>Endopterygota</taxon>
        <taxon>Diptera</taxon>
        <taxon>Brachycera</taxon>
        <taxon>Stratiomyomorpha</taxon>
        <taxon>Stratiomyidae</taxon>
        <taxon>Hermetiinae</taxon>
        <taxon>Hermetia</taxon>
    </lineage>
</organism>
<dbReference type="OMA" id="WSRRNLY"/>
<evidence type="ECO:0000313" key="12">
    <source>
        <dbReference type="Proteomes" id="UP000594454"/>
    </source>
</evidence>
<evidence type="ECO:0000256" key="6">
    <source>
        <dbReference type="ARBA" id="ARBA00023180"/>
    </source>
</evidence>
<dbReference type="InterPro" id="IPR006693">
    <property type="entry name" value="AB_hydrolase_lipase"/>
</dbReference>
<reference evidence="11 12" key="1">
    <citation type="submission" date="2020-11" db="EMBL/GenBank/DDBJ databases">
        <authorList>
            <person name="Wallbank WR R."/>
            <person name="Pardo Diaz C."/>
            <person name="Kozak K."/>
            <person name="Martin S."/>
            <person name="Jiggins C."/>
            <person name="Moest M."/>
            <person name="Warren A I."/>
            <person name="Generalovic N T."/>
            <person name="Byers J.R.P. K."/>
            <person name="Montejo-Kovacevich G."/>
            <person name="Yen C E."/>
        </authorList>
    </citation>
    <scope>NUCLEOTIDE SEQUENCE [LARGE SCALE GENOMIC DNA]</scope>
</reference>
<dbReference type="SUPFAM" id="SSF53474">
    <property type="entry name" value="alpha/beta-Hydrolases"/>
    <property type="match status" value="1"/>
</dbReference>
<dbReference type="InParanoid" id="A0A7R8UKZ0"/>
<feature type="active site" description="Charge relay system" evidence="8">
    <location>
        <position position="378"/>
    </location>
</feature>
<dbReference type="PIRSF" id="PIRSF000862">
    <property type="entry name" value="Steryl_ester_lip"/>
    <property type="match status" value="1"/>
</dbReference>
<feature type="active site" description="Nucleophile" evidence="8">
    <location>
        <position position="174"/>
    </location>
</feature>
<keyword evidence="3 7" id="KW-0378">Hydrolase</keyword>